<dbReference type="InterPro" id="IPR000073">
    <property type="entry name" value="AB_hydrolase_1"/>
</dbReference>
<reference evidence="3" key="1">
    <citation type="journal article" date="2023" name="IMA Fungus">
        <title>Comparative genomic study of the Penicillium genus elucidates a diverse pangenome and 15 lateral gene transfer events.</title>
        <authorList>
            <person name="Petersen C."/>
            <person name="Sorensen T."/>
            <person name="Nielsen M.R."/>
            <person name="Sondergaard T.E."/>
            <person name="Sorensen J.L."/>
            <person name="Fitzpatrick D.A."/>
            <person name="Frisvad J.C."/>
            <person name="Nielsen K.L."/>
        </authorList>
    </citation>
    <scope>NUCLEOTIDE SEQUENCE</scope>
    <source>
        <strain evidence="3">IBT 17514</strain>
    </source>
</reference>
<dbReference type="GO" id="GO:0072330">
    <property type="term" value="P:monocarboxylic acid biosynthetic process"/>
    <property type="evidence" value="ECO:0007669"/>
    <property type="project" value="UniProtKB-ARBA"/>
</dbReference>
<evidence type="ECO:0000256" key="1">
    <source>
        <dbReference type="SAM" id="SignalP"/>
    </source>
</evidence>
<reference evidence="3" key="2">
    <citation type="submission" date="2023-01" db="EMBL/GenBank/DDBJ databases">
        <authorList>
            <person name="Petersen C."/>
        </authorList>
    </citation>
    <scope>NUCLEOTIDE SEQUENCE</scope>
    <source>
        <strain evidence="3">IBT 17514</strain>
    </source>
</reference>
<dbReference type="GO" id="GO:0017000">
    <property type="term" value="P:antibiotic biosynthetic process"/>
    <property type="evidence" value="ECO:0007669"/>
    <property type="project" value="UniProtKB-ARBA"/>
</dbReference>
<accession>A0AAD6HDS0</accession>
<evidence type="ECO:0000313" key="3">
    <source>
        <dbReference type="EMBL" id="KAJ5709545.1"/>
    </source>
</evidence>
<proteinExistence type="predicted"/>
<comment type="caution">
    <text evidence="3">The sequence shown here is derived from an EMBL/GenBank/DDBJ whole genome shotgun (WGS) entry which is preliminary data.</text>
</comment>
<dbReference type="AlphaFoldDB" id="A0AAD6HDS0"/>
<dbReference type="Gene3D" id="3.40.50.1820">
    <property type="entry name" value="alpha/beta hydrolase"/>
    <property type="match status" value="1"/>
</dbReference>
<feature type="domain" description="AB hydrolase-1" evidence="2">
    <location>
        <begin position="99"/>
        <end position="361"/>
    </location>
</feature>
<dbReference type="Proteomes" id="UP001215712">
    <property type="component" value="Unassembled WGS sequence"/>
</dbReference>
<dbReference type="InterPro" id="IPR029058">
    <property type="entry name" value="AB_hydrolase_fold"/>
</dbReference>
<sequence length="393" mass="42373">MLSSTIGLWFLAAGTVSAKTCYNVTVPVSISARNGVFDGLKTPTTNTDATAFVLNMTRQGGNFTDDALTDYDTVSGRYNISTQYCAPNGTVSNGTTLQILTHGIGFDRTYWDLPYNNFNYSYVDYALSRGFQTLSYDRLGLGNSSHGDPKNEIQTFLEVEALAQITRMIRNGSVPGIRSKPSKIVHVGHAYGSAQTYALVAKYPSLSDGIVLTGFSLNSSFTPLFLAGANFQQASQNRTTSTQSSNKYSPGYLSSGNAGNSEFLFFYPNHFDPKILAYAEQNKQPVTVGELLTMASVPTTNDFTGPVFVIDGSNDVPFCGGNCTAIGGNGTSIAAGVKDAFPSAKTFSSYIQPNTGHGLNLHYNATGGYKEIADFLQKQGFAMKMKMKKKTRN</sequence>
<evidence type="ECO:0000259" key="2">
    <source>
        <dbReference type="Pfam" id="PF12697"/>
    </source>
</evidence>
<name>A0AAD6HDS0_9EURO</name>
<dbReference type="Pfam" id="PF12697">
    <property type="entry name" value="Abhydrolase_6"/>
    <property type="match status" value="1"/>
</dbReference>
<feature type="chain" id="PRO_5042061465" description="AB hydrolase-1 domain-containing protein" evidence="1">
    <location>
        <begin position="19"/>
        <end position="393"/>
    </location>
</feature>
<dbReference type="EMBL" id="JAQJAN010000018">
    <property type="protein sequence ID" value="KAJ5709545.1"/>
    <property type="molecule type" value="Genomic_DNA"/>
</dbReference>
<protein>
    <recommendedName>
        <fullName evidence="2">AB hydrolase-1 domain-containing protein</fullName>
    </recommendedName>
</protein>
<dbReference type="SUPFAM" id="SSF53474">
    <property type="entry name" value="alpha/beta-Hydrolases"/>
    <property type="match status" value="1"/>
</dbReference>
<evidence type="ECO:0000313" key="4">
    <source>
        <dbReference type="Proteomes" id="UP001215712"/>
    </source>
</evidence>
<keyword evidence="1" id="KW-0732">Signal</keyword>
<feature type="signal peptide" evidence="1">
    <location>
        <begin position="1"/>
        <end position="18"/>
    </location>
</feature>
<organism evidence="3 4">
    <name type="scientific">Penicillium malachiteum</name>
    <dbReference type="NCBI Taxonomy" id="1324776"/>
    <lineage>
        <taxon>Eukaryota</taxon>
        <taxon>Fungi</taxon>
        <taxon>Dikarya</taxon>
        <taxon>Ascomycota</taxon>
        <taxon>Pezizomycotina</taxon>
        <taxon>Eurotiomycetes</taxon>
        <taxon>Eurotiomycetidae</taxon>
        <taxon>Eurotiales</taxon>
        <taxon>Aspergillaceae</taxon>
        <taxon>Penicillium</taxon>
    </lineage>
</organism>
<keyword evidence="4" id="KW-1185">Reference proteome</keyword>
<gene>
    <name evidence="3" type="ORF">N7493_009836</name>
</gene>